<feature type="binding site" evidence="13">
    <location>
        <position position="319"/>
    </location>
    <ligand>
        <name>[4Fe-4S] cluster</name>
        <dbReference type="ChEBI" id="CHEBI:49883"/>
    </ligand>
</feature>
<dbReference type="GO" id="GO:0005829">
    <property type="term" value="C:cytosol"/>
    <property type="evidence" value="ECO:0007669"/>
    <property type="project" value="TreeGrafter"/>
</dbReference>
<keyword evidence="9 13" id="KW-0408">Iron</keyword>
<comment type="subcellular location">
    <subcellularLocation>
        <location evidence="13">Cytoplasm</location>
    </subcellularLocation>
</comment>
<dbReference type="GO" id="GO:0051539">
    <property type="term" value="F:4 iron, 4 sulfur cluster binding"/>
    <property type="evidence" value="ECO:0007669"/>
    <property type="project" value="UniProtKB-KW"/>
</dbReference>
<dbReference type="PANTHER" id="PTHR30573:SF0">
    <property type="entry name" value="QUINOLINATE SYNTHASE, CHLOROPLASTIC"/>
    <property type="match status" value="1"/>
</dbReference>
<evidence type="ECO:0000256" key="12">
    <source>
        <dbReference type="ARBA" id="ARBA00073059"/>
    </source>
</evidence>
<dbReference type="InterPro" id="IPR036094">
    <property type="entry name" value="NadA_sf"/>
</dbReference>
<dbReference type="Gene3D" id="3.40.50.10800">
    <property type="entry name" value="NadA-like"/>
    <property type="match status" value="3"/>
</dbReference>
<sequence length="368" mass="41733">MNFLEKIATVERMPERYMQMTVDEKRERILQIKQELGSRLFIPGHHYQRDEVIEFADVTGDSLQLAQLAQANQEAEFIVFCGVHFMAETADMLTSKQQHVILPDLKAGCSMADMADIAQTEYAWIELLEQFGDTILPLTYVNSTAAIKAFCGRNGGATVTSSNAKAMVKWAFTQKERLLFLPDQHLGRNTAYDLGIELEHMAVWDPIKRELEYDGAIENVKVILWKGHCSVHEKFTVKQIENFRSNSPETTIIVHPECTFEVVQAADLNGSTHYIIETIKNAPAGSSWAIGTEMNLVYRLSQEYPDKNIQSLSPTMCPCLTMNRIDLNHLLWSLDELLKGNLHFPITVDEETTKEAKVALERMLVHPS</sequence>
<keyword evidence="15" id="KW-1185">Reference proteome</keyword>
<feature type="binding site" evidence="13">
    <location>
        <position position="161"/>
    </location>
    <ligand>
        <name>iminosuccinate</name>
        <dbReference type="ChEBI" id="CHEBI:77875"/>
    </ligand>
</feature>
<feature type="binding site" evidence="13">
    <location>
        <position position="229"/>
    </location>
    <ligand>
        <name>[4Fe-4S] cluster</name>
        <dbReference type="ChEBI" id="CHEBI:49883"/>
    </ligand>
</feature>
<evidence type="ECO:0000256" key="8">
    <source>
        <dbReference type="ARBA" id="ARBA00022723"/>
    </source>
</evidence>
<dbReference type="PANTHER" id="PTHR30573">
    <property type="entry name" value="QUINOLINATE SYNTHETASE A"/>
    <property type="match status" value="1"/>
</dbReference>
<feature type="binding site" evidence="13">
    <location>
        <begin position="255"/>
        <end position="257"/>
    </location>
    <ligand>
        <name>iminosuccinate</name>
        <dbReference type="ChEBI" id="CHEBI:77875"/>
    </ligand>
</feature>
<evidence type="ECO:0000256" key="13">
    <source>
        <dbReference type="HAMAP-Rule" id="MF_00569"/>
    </source>
</evidence>
<evidence type="ECO:0000256" key="11">
    <source>
        <dbReference type="ARBA" id="ARBA00050125"/>
    </source>
</evidence>
<reference evidence="14 15" key="1">
    <citation type="journal article" date="2015" name="Stand. Genomic Sci.">
        <title>Genomic Encyclopedia of Bacterial and Archaeal Type Strains, Phase III: the genomes of soil and plant-associated and newly described type strains.</title>
        <authorList>
            <person name="Whitman W.B."/>
            <person name="Woyke T."/>
            <person name="Klenk H.P."/>
            <person name="Zhou Y."/>
            <person name="Lilburn T.G."/>
            <person name="Beck B.J."/>
            <person name="De Vos P."/>
            <person name="Vandamme P."/>
            <person name="Eisen J.A."/>
            <person name="Garrity G."/>
            <person name="Hugenholtz P."/>
            <person name="Kyrpides N.C."/>
        </authorList>
    </citation>
    <scope>NUCLEOTIDE SEQUENCE [LARGE SCALE GENOMIC DNA]</scope>
    <source>
        <strain evidence="14 15">CGMCC 1.10116</strain>
    </source>
</reference>
<keyword evidence="7 13" id="KW-0808">Transferase</keyword>
<dbReference type="FunFam" id="3.40.50.10800:FF:000001">
    <property type="entry name" value="Quinolinate synthase A"/>
    <property type="match status" value="1"/>
</dbReference>
<feature type="binding site" evidence="13">
    <location>
        <position position="45"/>
    </location>
    <ligand>
        <name>iminosuccinate</name>
        <dbReference type="ChEBI" id="CHEBI:77875"/>
    </ligand>
</feature>
<evidence type="ECO:0000256" key="7">
    <source>
        <dbReference type="ARBA" id="ARBA00022679"/>
    </source>
</evidence>
<evidence type="ECO:0000256" key="10">
    <source>
        <dbReference type="ARBA" id="ARBA00023014"/>
    </source>
</evidence>
<feature type="binding site" evidence="13">
    <location>
        <position position="109"/>
    </location>
    <ligand>
        <name>[4Fe-4S] cluster</name>
        <dbReference type="ChEBI" id="CHEBI:49883"/>
    </ligand>
</feature>
<dbReference type="EC" id="2.5.1.72" evidence="3 13"/>
<dbReference type="Pfam" id="PF02445">
    <property type="entry name" value="NadA"/>
    <property type="match status" value="1"/>
</dbReference>
<evidence type="ECO:0000313" key="15">
    <source>
        <dbReference type="Proteomes" id="UP000315711"/>
    </source>
</evidence>
<keyword evidence="10 13" id="KW-0411">Iron-sulfur</keyword>
<evidence type="ECO:0000256" key="6">
    <source>
        <dbReference type="ARBA" id="ARBA00022642"/>
    </source>
</evidence>
<proteinExistence type="inferred from homology"/>
<name>A0A562QHN5_9BACI</name>
<dbReference type="SUPFAM" id="SSF142754">
    <property type="entry name" value="NadA-like"/>
    <property type="match status" value="1"/>
</dbReference>
<feature type="binding site" evidence="13">
    <location>
        <begin position="140"/>
        <end position="142"/>
    </location>
    <ligand>
        <name>iminosuccinate</name>
        <dbReference type="ChEBI" id="CHEBI:77875"/>
    </ligand>
</feature>
<evidence type="ECO:0000256" key="3">
    <source>
        <dbReference type="ARBA" id="ARBA00012669"/>
    </source>
</evidence>
<dbReference type="EMBL" id="VLKZ01000005">
    <property type="protein sequence ID" value="TWI56254.1"/>
    <property type="molecule type" value="Genomic_DNA"/>
</dbReference>
<dbReference type="OrthoDB" id="9801204at2"/>
<dbReference type="Proteomes" id="UP000315711">
    <property type="component" value="Unassembled WGS sequence"/>
</dbReference>
<feature type="binding site" evidence="13">
    <location>
        <position position="62"/>
    </location>
    <ligand>
        <name>iminosuccinate</name>
        <dbReference type="ChEBI" id="CHEBI:77875"/>
    </ligand>
</feature>
<evidence type="ECO:0000256" key="2">
    <source>
        <dbReference type="ARBA" id="ARBA00005065"/>
    </source>
</evidence>
<dbReference type="NCBIfam" id="NF006883">
    <property type="entry name" value="PRK09375.2-4"/>
    <property type="match status" value="1"/>
</dbReference>
<evidence type="ECO:0000256" key="9">
    <source>
        <dbReference type="ARBA" id="ARBA00023004"/>
    </source>
</evidence>
<keyword evidence="4 13" id="KW-0004">4Fe-4S</keyword>
<dbReference type="InterPro" id="IPR003473">
    <property type="entry name" value="NadA"/>
</dbReference>
<comment type="catalytic activity">
    <reaction evidence="11">
        <text>iminosuccinate + dihydroxyacetone phosphate = quinolinate + phosphate + 2 H2O + H(+)</text>
        <dbReference type="Rhea" id="RHEA:25888"/>
        <dbReference type="ChEBI" id="CHEBI:15377"/>
        <dbReference type="ChEBI" id="CHEBI:15378"/>
        <dbReference type="ChEBI" id="CHEBI:29959"/>
        <dbReference type="ChEBI" id="CHEBI:43474"/>
        <dbReference type="ChEBI" id="CHEBI:57642"/>
        <dbReference type="ChEBI" id="CHEBI:77875"/>
        <dbReference type="EC" id="2.5.1.72"/>
    </reaction>
    <physiologicalReaction direction="left-to-right" evidence="11">
        <dbReference type="Rhea" id="RHEA:25889"/>
    </physiologicalReaction>
</comment>
<evidence type="ECO:0000256" key="4">
    <source>
        <dbReference type="ARBA" id="ARBA00022485"/>
    </source>
</evidence>
<protein>
    <recommendedName>
        <fullName evidence="12 13">Quinolinate synthase</fullName>
        <ecNumber evidence="3 13">2.5.1.72</ecNumber>
    </recommendedName>
</protein>
<comment type="function">
    <text evidence="1 13">Catalyzes the condensation of iminoaspartate with dihydroxyacetone phosphate to form quinolinate.</text>
</comment>
<gene>
    <name evidence="13" type="primary">nadA</name>
    <name evidence="14" type="ORF">IQ10_02145</name>
</gene>
<accession>A0A562QHN5</accession>
<dbReference type="GO" id="GO:0008987">
    <property type="term" value="F:quinolinate synthetase A activity"/>
    <property type="evidence" value="ECO:0007669"/>
    <property type="project" value="UniProtKB-UniRule"/>
</dbReference>
<keyword evidence="8 13" id="KW-0479">Metal-binding</keyword>
<dbReference type="AlphaFoldDB" id="A0A562QHN5"/>
<comment type="cofactor">
    <cofactor evidence="13">
        <name>[4Fe-4S] cluster</name>
        <dbReference type="ChEBI" id="CHEBI:49883"/>
    </cofactor>
    <text evidence="13">Binds 1 [4Fe-4S] cluster per subunit.</text>
</comment>
<feature type="binding site" evidence="13">
    <location>
        <position position="272"/>
    </location>
    <ligand>
        <name>iminosuccinate</name>
        <dbReference type="ChEBI" id="CHEBI:77875"/>
    </ligand>
</feature>
<dbReference type="UniPathway" id="UPA00253">
    <property type="reaction ID" value="UER00327"/>
</dbReference>
<dbReference type="RefSeq" id="WP_144450456.1">
    <property type="nucleotide sequence ID" value="NZ_VLKZ01000005.1"/>
</dbReference>
<dbReference type="GO" id="GO:0034628">
    <property type="term" value="P:'de novo' NAD+ biosynthetic process from L-aspartate"/>
    <property type="evidence" value="ECO:0007669"/>
    <property type="project" value="TreeGrafter"/>
</dbReference>
<evidence type="ECO:0000313" key="14">
    <source>
        <dbReference type="EMBL" id="TWI56254.1"/>
    </source>
</evidence>
<keyword evidence="6 13" id="KW-0662">Pyridine nucleotide biosynthesis</keyword>
<dbReference type="GO" id="GO:0046872">
    <property type="term" value="F:metal ion binding"/>
    <property type="evidence" value="ECO:0007669"/>
    <property type="project" value="UniProtKB-KW"/>
</dbReference>
<dbReference type="NCBIfam" id="NF006880">
    <property type="entry name" value="PRK09375.2-1"/>
    <property type="match status" value="1"/>
</dbReference>
<comment type="caution">
    <text evidence="14">The sequence shown here is derived from an EMBL/GenBank/DDBJ whole genome shotgun (WGS) entry which is preliminary data.</text>
</comment>
<dbReference type="InterPro" id="IPR023515">
    <property type="entry name" value="Quinolinate_synth_A_type3"/>
</dbReference>
<evidence type="ECO:0000256" key="1">
    <source>
        <dbReference type="ARBA" id="ARBA00003791"/>
    </source>
</evidence>
<dbReference type="HAMAP" id="MF_00569">
    <property type="entry name" value="NadA_type3"/>
    <property type="match status" value="1"/>
</dbReference>
<comment type="pathway">
    <text evidence="2 13">Cofactor biosynthesis; NAD(+) biosynthesis; quinolinate from iminoaspartate: step 1/1.</text>
</comment>
<dbReference type="NCBIfam" id="TIGR00550">
    <property type="entry name" value="nadA"/>
    <property type="match status" value="1"/>
</dbReference>
<evidence type="ECO:0000256" key="5">
    <source>
        <dbReference type="ARBA" id="ARBA00022490"/>
    </source>
</evidence>
<organism evidence="14 15">
    <name type="scientific">Halalkalibacter nanhaiisediminis</name>
    <dbReference type="NCBI Taxonomy" id="688079"/>
    <lineage>
        <taxon>Bacteria</taxon>
        <taxon>Bacillati</taxon>
        <taxon>Bacillota</taxon>
        <taxon>Bacilli</taxon>
        <taxon>Bacillales</taxon>
        <taxon>Bacillaceae</taxon>
        <taxon>Halalkalibacter</taxon>
    </lineage>
</organism>
<keyword evidence="5 13" id="KW-0963">Cytoplasm</keyword>
<comment type="similarity">
    <text evidence="13">Belongs to the quinolinate synthase family. Type 3 subfamily.</text>
</comment>